<dbReference type="SUPFAM" id="SSF55608">
    <property type="entry name" value="Homing endonucleases"/>
    <property type="match status" value="1"/>
</dbReference>
<dbReference type="InterPro" id="IPR004860">
    <property type="entry name" value="LAGLIDADG_dom"/>
</dbReference>
<dbReference type="GeneID" id="20498022"/>
<organism evidence="2">
    <name type="scientific">Sclerotinia borealis</name>
    <dbReference type="NCBI Taxonomy" id="77105"/>
    <lineage>
        <taxon>Eukaryota</taxon>
        <taxon>Fungi</taxon>
        <taxon>Dikarya</taxon>
        <taxon>Ascomycota</taxon>
        <taxon>Pezizomycotina</taxon>
        <taxon>Leotiomycetes</taxon>
        <taxon>Helotiales</taxon>
        <taxon>Sclerotiniaceae</taxon>
        <taxon>Sclerotinia</taxon>
    </lineage>
</organism>
<dbReference type="InterPro" id="IPR051289">
    <property type="entry name" value="LAGLIDADG_Endonuclease"/>
</dbReference>
<dbReference type="PANTHER" id="PTHR36181:SF4">
    <property type="entry name" value="LAGLIDADG ENDONUCLEASE"/>
    <property type="match status" value="1"/>
</dbReference>
<keyword evidence="2" id="KW-0540">Nuclease</keyword>
<keyword evidence="2" id="KW-0496">Mitochondrion</keyword>
<dbReference type="Pfam" id="PF00961">
    <property type="entry name" value="LAGLIDADG_1"/>
    <property type="match status" value="1"/>
</dbReference>
<dbReference type="PANTHER" id="PTHR36181">
    <property type="entry name" value="INTRON-ENCODED ENDONUCLEASE AI3-RELATED"/>
    <property type="match status" value="1"/>
</dbReference>
<proteinExistence type="predicted"/>
<keyword evidence="2" id="KW-0255">Endonuclease</keyword>
<name>A0A088CS17_9HELO</name>
<evidence type="ECO:0000313" key="2">
    <source>
        <dbReference type="EMBL" id="AIJ56808.1"/>
    </source>
</evidence>
<evidence type="ECO:0000259" key="1">
    <source>
        <dbReference type="Pfam" id="PF00961"/>
    </source>
</evidence>
<dbReference type="AlphaFoldDB" id="A0A088CS17"/>
<dbReference type="EMBL" id="KJ434027">
    <property type="protein sequence ID" value="AIJ56808.1"/>
    <property type="molecule type" value="Genomic_DNA"/>
</dbReference>
<dbReference type="GO" id="GO:0005739">
    <property type="term" value="C:mitochondrion"/>
    <property type="evidence" value="ECO:0007669"/>
    <property type="project" value="UniProtKB-ARBA"/>
</dbReference>
<geneLocation type="mitochondrion" evidence="2"/>
<protein>
    <submittedName>
        <fullName evidence="2">LAGLIDADG endonuclease</fullName>
    </submittedName>
</protein>
<keyword evidence="2" id="KW-0378">Hydrolase</keyword>
<dbReference type="Gene3D" id="3.10.28.10">
    <property type="entry name" value="Homing endonucleases"/>
    <property type="match status" value="1"/>
</dbReference>
<sequence length="174" mass="19642">MYIVLLSLKKKAKNLGEGSFMLTIIKDKKYKLGWRVVCRFAISLHKKDLNLLKGIKDFLAVGNISLMGNDAVQYRVESLEGLALIINRFDKYPLITKKLADYTIFKLAYLLIKNKYHLTEKGLLELVALKAVLNKGLSLDLSKAFPNIIPSLRPEVPTPKIINPLWLAGFVDAL</sequence>
<dbReference type="InterPro" id="IPR027434">
    <property type="entry name" value="Homing_endonucl"/>
</dbReference>
<accession>A0A088CS17</accession>
<gene>
    <name evidence="2" type="ORF">SBORM_0134</name>
</gene>
<dbReference type="RefSeq" id="YP_009072379.1">
    <property type="nucleotide sequence ID" value="NC_025200.1"/>
</dbReference>
<feature type="domain" description="Homing endonuclease LAGLIDADG" evidence="1">
    <location>
        <begin position="16"/>
        <end position="108"/>
    </location>
</feature>
<reference evidence="2" key="1">
    <citation type="journal article" date="2014" name="PLoS ONE">
        <title>The 203 kbp Mitochondrial Genome of the Phytopathogenic Fungus Sclerotinia borealis Reveals Multiple Invasions of Introns and Genomic Duplications.</title>
        <authorList>
            <person name="Mardanov A.V."/>
            <person name="Beletsky A.V."/>
            <person name="Kadnikov V.V."/>
            <person name="Ignatov A.N."/>
            <person name="Ravin N.V."/>
        </authorList>
    </citation>
    <scope>NUCLEOTIDE SEQUENCE</scope>
    <source>
        <strain evidence="2">F-4128</strain>
    </source>
</reference>
<dbReference type="GO" id="GO:0004519">
    <property type="term" value="F:endonuclease activity"/>
    <property type="evidence" value="ECO:0007669"/>
    <property type="project" value="UniProtKB-KW"/>
</dbReference>